<sequence>MVATAHRHGVGYLWPGGRLVIRREDGIGSFDRMMAAASLAQRDFHRVGGMGDQFPAIAHDRLGQPNEAAGQEFEAAVRAHFGPGRLRNALPQGTAARSLLAIPALPVPIGALVALETDAAVAQEVSLRQAPPDRPIRRVAIWPGSTMHAGFEVEALERVAAQAGWHLEIGTDGDDPEAFVRFYEQAEADLLWVIGHGEHSPYRLDESGLAISEGLVGAEALRRIPAGGGRRLLVLNVCSGAAIQVHGGTARIGFSHELTTPEQQVIAHLWPIGMYTGLAFGAKLALELARVPVADAYRSSVRGLAQPGSLCDELVALLGGDPASTIASGTNTLRSAASCHGGHPSC</sequence>
<proteinExistence type="predicted"/>
<feature type="domain" description="CHAT" evidence="1">
    <location>
        <begin position="112"/>
        <end position="301"/>
    </location>
</feature>
<dbReference type="InterPro" id="IPR024983">
    <property type="entry name" value="CHAT_dom"/>
</dbReference>
<accession>A0ABV9EY59</accession>
<protein>
    <submittedName>
        <fullName evidence="2">CHAT domain-containing protein</fullName>
    </submittedName>
</protein>
<gene>
    <name evidence="2" type="ORF">ACFO3E_01715</name>
</gene>
<dbReference type="EMBL" id="JBHSFZ010000001">
    <property type="protein sequence ID" value="MFC4592914.1"/>
    <property type="molecule type" value="Genomic_DNA"/>
</dbReference>
<evidence type="ECO:0000313" key="3">
    <source>
        <dbReference type="Proteomes" id="UP001595957"/>
    </source>
</evidence>
<keyword evidence="3" id="KW-1185">Reference proteome</keyword>
<organism evidence="2 3">
    <name type="scientific">Sphingobium tyrosinilyticum</name>
    <dbReference type="NCBI Taxonomy" id="2715436"/>
    <lineage>
        <taxon>Bacteria</taxon>
        <taxon>Pseudomonadati</taxon>
        <taxon>Pseudomonadota</taxon>
        <taxon>Alphaproteobacteria</taxon>
        <taxon>Sphingomonadales</taxon>
        <taxon>Sphingomonadaceae</taxon>
        <taxon>Sphingobium</taxon>
    </lineage>
</organism>
<evidence type="ECO:0000259" key="1">
    <source>
        <dbReference type="Pfam" id="PF12770"/>
    </source>
</evidence>
<comment type="caution">
    <text evidence="2">The sequence shown here is derived from an EMBL/GenBank/DDBJ whole genome shotgun (WGS) entry which is preliminary data.</text>
</comment>
<evidence type="ECO:0000313" key="2">
    <source>
        <dbReference type="EMBL" id="MFC4592914.1"/>
    </source>
</evidence>
<reference evidence="3" key="1">
    <citation type="journal article" date="2019" name="Int. J. Syst. Evol. Microbiol.">
        <title>The Global Catalogue of Microorganisms (GCM) 10K type strain sequencing project: providing services to taxonomists for standard genome sequencing and annotation.</title>
        <authorList>
            <consortium name="The Broad Institute Genomics Platform"/>
            <consortium name="The Broad Institute Genome Sequencing Center for Infectious Disease"/>
            <person name="Wu L."/>
            <person name="Ma J."/>
        </authorList>
    </citation>
    <scope>NUCLEOTIDE SEQUENCE [LARGE SCALE GENOMIC DNA]</scope>
    <source>
        <strain evidence="3">NBRC 103632</strain>
    </source>
</reference>
<name>A0ABV9EY59_9SPHN</name>
<dbReference type="Pfam" id="PF12770">
    <property type="entry name" value="CHAT"/>
    <property type="match status" value="1"/>
</dbReference>
<dbReference type="Proteomes" id="UP001595957">
    <property type="component" value="Unassembled WGS sequence"/>
</dbReference>